<organism evidence="1 2">
    <name type="scientific">Solea senegalensis</name>
    <name type="common">Senegalese sole</name>
    <dbReference type="NCBI Taxonomy" id="28829"/>
    <lineage>
        <taxon>Eukaryota</taxon>
        <taxon>Metazoa</taxon>
        <taxon>Chordata</taxon>
        <taxon>Craniata</taxon>
        <taxon>Vertebrata</taxon>
        <taxon>Euteleostomi</taxon>
        <taxon>Actinopterygii</taxon>
        <taxon>Neopterygii</taxon>
        <taxon>Teleostei</taxon>
        <taxon>Neoteleostei</taxon>
        <taxon>Acanthomorphata</taxon>
        <taxon>Carangaria</taxon>
        <taxon>Pleuronectiformes</taxon>
        <taxon>Pleuronectoidei</taxon>
        <taxon>Soleidae</taxon>
        <taxon>Solea</taxon>
    </lineage>
</organism>
<dbReference type="Proteomes" id="UP000693946">
    <property type="component" value="Linkage Group LG17"/>
</dbReference>
<keyword evidence="2" id="KW-1185">Reference proteome</keyword>
<evidence type="ECO:0000313" key="1">
    <source>
        <dbReference type="EMBL" id="KAG7508249.1"/>
    </source>
</evidence>
<comment type="caution">
    <text evidence="1">The sequence shown here is derived from an EMBL/GenBank/DDBJ whole genome shotgun (WGS) entry which is preliminary data.</text>
</comment>
<name>A0AAV6RUG2_SOLSE</name>
<proteinExistence type="predicted"/>
<dbReference type="EMBL" id="JAGKHQ010000009">
    <property type="protein sequence ID" value="KAG7508249.1"/>
    <property type="molecule type" value="Genomic_DNA"/>
</dbReference>
<evidence type="ECO:0000313" key="2">
    <source>
        <dbReference type="Proteomes" id="UP000693946"/>
    </source>
</evidence>
<reference evidence="1 2" key="1">
    <citation type="journal article" date="2021" name="Sci. Rep.">
        <title>Chromosome anchoring in Senegalese sole (Solea senegalensis) reveals sex-associated markers and genome rearrangements in flatfish.</title>
        <authorList>
            <person name="Guerrero-Cozar I."/>
            <person name="Gomez-Garrido J."/>
            <person name="Berbel C."/>
            <person name="Martinez-Blanch J.F."/>
            <person name="Alioto T."/>
            <person name="Claros M.G."/>
            <person name="Gagnaire P.A."/>
            <person name="Manchado M."/>
        </authorList>
    </citation>
    <scope>NUCLEOTIDE SEQUENCE [LARGE SCALE GENOMIC DNA]</scope>
    <source>
        <strain evidence="1">Sse05_10M</strain>
    </source>
</reference>
<protein>
    <submittedName>
        <fullName evidence="1">Uncharacterized protein</fullName>
    </submittedName>
</protein>
<sequence>MQNSNHDVSVIEHYAKTIDLKSELKKVTGSSSLTVNGKSQTRRHRGNFGSLHNSSFHNLGAATAKAPPPQCFNLELGTERIDFSADLSVREYGCKRSPRSLLLIQNSETQEPAGVDIFADRCSCSAWKNFPGSILGYDKVKSSFCEKAASFQLFCDGRRHAVGFLFILLYKAAGVTDNSSNTGIMKLKEAETRQMSFPFIPGYVRLFVCLIHCVTRILVDFTLEADDGVFF</sequence>
<accession>A0AAV6RUG2</accession>
<dbReference type="AlphaFoldDB" id="A0AAV6RUG2"/>
<gene>
    <name evidence="1" type="ORF">JOB18_007810</name>
</gene>